<dbReference type="PIRSF" id="PIRSF005572">
    <property type="entry name" value="NifS"/>
    <property type="match status" value="1"/>
</dbReference>
<evidence type="ECO:0000256" key="3">
    <source>
        <dbReference type="ARBA" id="ARBA00012239"/>
    </source>
</evidence>
<dbReference type="Pfam" id="PF00266">
    <property type="entry name" value="Aminotran_5"/>
    <property type="match status" value="1"/>
</dbReference>
<dbReference type="Gene3D" id="1.10.260.50">
    <property type="match status" value="1"/>
</dbReference>
<evidence type="ECO:0000259" key="11">
    <source>
        <dbReference type="Pfam" id="PF00266"/>
    </source>
</evidence>
<protein>
    <recommendedName>
        <fullName evidence="3">cysteine desulfurase</fullName>
        <ecNumber evidence="3">2.8.1.7</ecNumber>
    </recommendedName>
</protein>
<evidence type="ECO:0000256" key="9">
    <source>
        <dbReference type="ARBA" id="ARBA00050776"/>
    </source>
</evidence>
<proteinExistence type="inferred from homology"/>
<dbReference type="GO" id="GO:0031071">
    <property type="term" value="F:cysteine desulfurase activity"/>
    <property type="evidence" value="ECO:0007669"/>
    <property type="project" value="UniProtKB-EC"/>
</dbReference>
<evidence type="ECO:0000256" key="2">
    <source>
        <dbReference type="ARBA" id="ARBA00006490"/>
    </source>
</evidence>
<dbReference type="Gene3D" id="3.40.640.10">
    <property type="entry name" value="Type I PLP-dependent aspartate aminotransferase-like (Major domain)"/>
    <property type="match status" value="1"/>
</dbReference>
<reference evidence="12 13" key="1">
    <citation type="journal article" date="2016" name="Nat. Commun.">
        <title>Thousands of microbial genomes shed light on interconnected biogeochemical processes in an aquifer system.</title>
        <authorList>
            <person name="Anantharaman K."/>
            <person name="Brown C.T."/>
            <person name="Hug L.A."/>
            <person name="Sharon I."/>
            <person name="Castelle C.J."/>
            <person name="Probst A.J."/>
            <person name="Thomas B.C."/>
            <person name="Singh A."/>
            <person name="Wilkins M.J."/>
            <person name="Karaoz U."/>
            <person name="Brodie E.L."/>
            <person name="Williams K.H."/>
            <person name="Hubbard S.S."/>
            <person name="Banfield J.F."/>
        </authorList>
    </citation>
    <scope>NUCLEOTIDE SEQUENCE [LARGE SCALE GENOMIC DNA]</scope>
</reference>
<dbReference type="InterPro" id="IPR015421">
    <property type="entry name" value="PyrdxlP-dep_Trfase_major"/>
</dbReference>
<dbReference type="InterPro" id="IPR020578">
    <property type="entry name" value="Aminotrans_V_PyrdxlP_BS"/>
</dbReference>
<dbReference type="PANTHER" id="PTHR11601:SF34">
    <property type="entry name" value="CYSTEINE DESULFURASE"/>
    <property type="match status" value="1"/>
</dbReference>
<gene>
    <name evidence="12" type="ORF">A3C04_01700</name>
</gene>
<dbReference type="GO" id="GO:0046872">
    <property type="term" value="F:metal ion binding"/>
    <property type="evidence" value="ECO:0007669"/>
    <property type="project" value="UniProtKB-KW"/>
</dbReference>
<evidence type="ECO:0000256" key="7">
    <source>
        <dbReference type="ARBA" id="ARBA00023004"/>
    </source>
</evidence>
<dbReference type="Proteomes" id="UP000178092">
    <property type="component" value="Unassembled WGS sequence"/>
</dbReference>
<comment type="similarity">
    <text evidence="2">Belongs to the class-V pyridoxal-phosphate-dependent aminotransferase family. NifS/IscS subfamily.</text>
</comment>
<comment type="caution">
    <text evidence="12">The sequence shown here is derived from an EMBL/GenBank/DDBJ whole genome shotgun (WGS) entry which is preliminary data.</text>
</comment>
<evidence type="ECO:0000313" key="12">
    <source>
        <dbReference type="EMBL" id="OHA67350.1"/>
    </source>
</evidence>
<dbReference type="GO" id="GO:0051536">
    <property type="term" value="F:iron-sulfur cluster binding"/>
    <property type="evidence" value="ECO:0007669"/>
    <property type="project" value="UniProtKB-KW"/>
</dbReference>
<evidence type="ECO:0000256" key="10">
    <source>
        <dbReference type="RuleBase" id="RU004504"/>
    </source>
</evidence>
<dbReference type="AlphaFoldDB" id="A0A1G2R3C2"/>
<dbReference type="EC" id="2.8.1.7" evidence="3"/>
<accession>A0A1G2R3C2</accession>
<evidence type="ECO:0000256" key="8">
    <source>
        <dbReference type="ARBA" id="ARBA00023014"/>
    </source>
</evidence>
<dbReference type="InterPro" id="IPR015424">
    <property type="entry name" value="PyrdxlP-dep_Trfase"/>
</dbReference>
<dbReference type="InterPro" id="IPR016454">
    <property type="entry name" value="Cysteine_dSase"/>
</dbReference>
<keyword evidence="6" id="KW-0663">Pyridoxal phosphate</keyword>
<sequence>MKTQKRIYLDYAASAPLDKKALEAMMPYLTREFGNPSSLHSFGQEARAAIEHAREQLARFLHCKAAEIIFTGGATEANNLVIKGVLEHAKSNTDTLPHIVVSGMEHESVLEPAEHLRKQGLAEVAYVKPGKDGIMRVKDIEKALQKNTVLVSVMYANSEIGTIQPIKEIAEAIRNAELAFGRRVFFHTDAVQAANYLSCDVEKLDVDLLTLSSHKIYGPKGIGALYVREGVSLSAVIEGGGQEFQMRSGTEHVAGIVGFGAAVQQINPKSHDRIKKLRDNLLVAIQQSVPDTVVTGSLEKRLPNNLHVRFKGVEGRDVVMRLDQAGFAVSTGSACSEKTQEPSHVLISLGIQPKDALSSVRVSLGKSTTQKDIQAFARALSLQVAALGEKGL</sequence>
<keyword evidence="7" id="KW-0408">Iron</keyword>
<evidence type="ECO:0000256" key="4">
    <source>
        <dbReference type="ARBA" id="ARBA00022679"/>
    </source>
</evidence>
<comment type="cofactor">
    <cofactor evidence="1 10">
        <name>pyridoxal 5'-phosphate</name>
        <dbReference type="ChEBI" id="CHEBI:597326"/>
    </cofactor>
</comment>
<dbReference type="PANTHER" id="PTHR11601">
    <property type="entry name" value="CYSTEINE DESULFURYLASE FAMILY MEMBER"/>
    <property type="match status" value="1"/>
</dbReference>
<evidence type="ECO:0000313" key="13">
    <source>
        <dbReference type="Proteomes" id="UP000178092"/>
    </source>
</evidence>
<dbReference type="InterPro" id="IPR000192">
    <property type="entry name" value="Aminotrans_V_dom"/>
</dbReference>
<dbReference type="SUPFAM" id="SSF53383">
    <property type="entry name" value="PLP-dependent transferases"/>
    <property type="match status" value="1"/>
</dbReference>
<dbReference type="EMBL" id="MHTV01000012">
    <property type="protein sequence ID" value="OHA67350.1"/>
    <property type="molecule type" value="Genomic_DNA"/>
</dbReference>
<dbReference type="Gene3D" id="3.90.1150.10">
    <property type="entry name" value="Aspartate Aminotransferase, domain 1"/>
    <property type="match status" value="1"/>
</dbReference>
<name>A0A1G2R3C2_9BACT</name>
<feature type="domain" description="Aminotransferase class V" evidence="11">
    <location>
        <begin position="7"/>
        <end position="376"/>
    </location>
</feature>
<dbReference type="PROSITE" id="PS00595">
    <property type="entry name" value="AA_TRANSFER_CLASS_5"/>
    <property type="match status" value="1"/>
</dbReference>
<keyword evidence="8" id="KW-0411">Iron-sulfur</keyword>
<evidence type="ECO:0000256" key="1">
    <source>
        <dbReference type="ARBA" id="ARBA00001933"/>
    </source>
</evidence>
<keyword evidence="5" id="KW-0479">Metal-binding</keyword>
<comment type="catalytic activity">
    <reaction evidence="9">
        <text>(sulfur carrier)-H + L-cysteine = (sulfur carrier)-SH + L-alanine</text>
        <dbReference type="Rhea" id="RHEA:43892"/>
        <dbReference type="Rhea" id="RHEA-COMP:14737"/>
        <dbReference type="Rhea" id="RHEA-COMP:14739"/>
        <dbReference type="ChEBI" id="CHEBI:29917"/>
        <dbReference type="ChEBI" id="CHEBI:35235"/>
        <dbReference type="ChEBI" id="CHEBI:57972"/>
        <dbReference type="ChEBI" id="CHEBI:64428"/>
        <dbReference type="EC" id="2.8.1.7"/>
    </reaction>
</comment>
<evidence type="ECO:0000256" key="5">
    <source>
        <dbReference type="ARBA" id="ARBA00022723"/>
    </source>
</evidence>
<keyword evidence="4" id="KW-0808">Transferase</keyword>
<dbReference type="InterPro" id="IPR015422">
    <property type="entry name" value="PyrdxlP-dep_Trfase_small"/>
</dbReference>
<evidence type="ECO:0000256" key="6">
    <source>
        <dbReference type="ARBA" id="ARBA00022898"/>
    </source>
</evidence>
<organism evidence="12 13">
    <name type="scientific">Candidatus Wildermuthbacteria bacterium RIFCSPHIGHO2_02_FULL_45_25</name>
    <dbReference type="NCBI Taxonomy" id="1802450"/>
    <lineage>
        <taxon>Bacteria</taxon>
        <taxon>Candidatus Wildermuthiibacteriota</taxon>
    </lineage>
</organism>